<reference evidence="1" key="1">
    <citation type="journal article" date="2015" name="Nature">
        <title>Complex archaea that bridge the gap between prokaryotes and eukaryotes.</title>
        <authorList>
            <person name="Spang A."/>
            <person name="Saw J.H."/>
            <person name="Jorgensen S.L."/>
            <person name="Zaremba-Niedzwiedzka K."/>
            <person name="Martijn J."/>
            <person name="Lind A.E."/>
            <person name="van Eijk R."/>
            <person name="Schleper C."/>
            <person name="Guy L."/>
            <person name="Ettema T.J."/>
        </authorList>
    </citation>
    <scope>NUCLEOTIDE SEQUENCE</scope>
</reference>
<dbReference type="Gene3D" id="1.10.1220.10">
    <property type="entry name" value="Met repressor-like"/>
    <property type="match status" value="1"/>
</dbReference>
<accession>A0A0F9SZ57</accession>
<gene>
    <name evidence="1" type="ORF">LCGC14_0716680</name>
</gene>
<dbReference type="InterPro" id="IPR013321">
    <property type="entry name" value="Arc_rbn_hlx_hlx"/>
</dbReference>
<evidence type="ECO:0000313" key="1">
    <source>
        <dbReference type="EMBL" id="KKN42091.1"/>
    </source>
</evidence>
<name>A0A0F9SZ57_9ZZZZ</name>
<dbReference type="AlphaFoldDB" id="A0A0F9SZ57"/>
<sequence length="71" mass="8532">MKFEILRSYTELAKKQFGVRIEEEILKEWHSFCSQYGLKMADHVEKALKNYIKYYKGMVGSADKKFMKQPY</sequence>
<proteinExistence type="predicted"/>
<dbReference type="EMBL" id="LAZR01001605">
    <property type="protein sequence ID" value="KKN42091.1"/>
    <property type="molecule type" value="Genomic_DNA"/>
</dbReference>
<comment type="caution">
    <text evidence="1">The sequence shown here is derived from an EMBL/GenBank/DDBJ whole genome shotgun (WGS) entry which is preliminary data.</text>
</comment>
<protein>
    <submittedName>
        <fullName evidence="1">Uncharacterized protein</fullName>
    </submittedName>
</protein>
<dbReference type="GO" id="GO:0006355">
    <property type="term" value="P:regulation of DNA-templated transcription"/>
    <property type="evidence" value="ECO:0007669"/>
    <property type="project" value="InterPro"/>
</dbReference>
<organism evidence="1">
    <name type="scientific">marine sediment metagenome</name>
    <dbReference type="NCBI Taxonomy" id="412755"/>
    <lineage>
        <taxon>unclassified sequences</taxon>
        <taxon>metagenomes</taxon>
        <taxon>ecological metagenomes</taxon>
    </lineage>
</organism>